<keyword evidence="1 2" id="KW-0732">Signal</keyword>
<feature type="chain" id="PRO_5039474158" evidence="2">
    <location>
        <begin position="23"/>
        <end position="315"/>
    </location>
</feature>
<reference evidence="4 5" key="1">
    <citation type="submission" date="2018-11" db="EMBL/GenBank/DDBJ databases">
        <title>The Potential of Streptomyces as Biocontrol Agents against the Tomato grey mould, Botrytis cinerea (Gray mold) Frontiers in Microbiology.</title>
        <authorList>
            <person name="Li D."/>
        </authorList>
    </citation>
    <scope>NUCLEOTIDE SEQUENCE [LARGE SCALE GENOMIC DNA]</scope>
    <source>
        <strain evidence="4 5">NEAU-LD23</strain>
    </source>
</reference>
<accession>A0A3M8TLY5</accession>
<evidence type="ECO:0000256" key="1">
    <source>
        <dbReference type="ARBA" id="ARBA00022729"/>
    </source>
</evidence>
<dbReference type="Gene3D" id="3.40.190.10">
    <property type="entry name" value="Periplasmic binding protein-like II"/>
    <property type="match status" value="2"/>
</dbReference>
<gene>
    <name evidence="4" type="ORF">EEJ42_39765</name>
</gene>
<comment type="caution">
    <text evidence="4">The sequence shown here is derived from an EMBL/GenBank/DDBJ whole genome shotgun (WGS) entry which is preliminary data.</text>
</comment>
<protein>
    <submittedName>
        <fullName evidence="4">Glutamine ABC transporter substrate-binding protein</fullName>
    </submittedName>
</protein>
<dbReference type="PROSITE" id="PS51257">
    <property type="entry name" value="PROKAR_LIPOPROTEIN"/>
    <property type="match status" value="1"/>
</dbReference>
<feature type="domain" description="Solute-binding protein family 3/N-terminal" evidence="3">
    <location>
        <begin position="65"/>
        <end position="295"/>
    </location>
</feature>
<dbReference type="RefSeq" id="WP_123107022.1">
    <property type="nucleotide sequence ID" value="NZ_RIBZ01000780.1"/>
</dbReference>
<dbReference type="SMART" id="SM00062">
    <property type="entry name" value="PBPb"/>
    <property type="match status" value="1"/>
</dbReference>
<sequence length="315" mass="33122">MRHRSRAAGCALLMSLALTLTACSVDDTPDDNGKSKEAAPTPTLALEPKDDALAAQVPAAYKKKTLLMGVSEYDPYVTIGSDGKITGLVPDLTKQLASQLDIKIKVVRTPFDAVIPGLKSGRIDLSAPSGDFVERQKEVDFADFAQSQVTVMVNKESGFRPESGTGICGHKVGVEKGAGTENVLAGLSKRCAKKGKKAVSPQAYADLAAASLALQSKRIDAVVAPSASNTSVSENSDDKFETLELEDMLSLPAATAIYGIQAKKGTGLAAVIVKGLREMQESGTYAKLFGGWGMPLSTITRSKMLLNGSKQSQAK</sequence>
<feature type="signal peptide" evidence="2">
    <location>
        <begin position="1"/>
        <end position="22"/>
    </location>
</feature>
<proteinExistence type="predicted"/>
<evidence type="ECO:0000313" key="5">
    <source>
        <dbReference type="Proteomes" id="UP000275401"/>
    </source>
</evidence>
<evidence type="ECO:0000259" key="3">
    <source>
        <dbReference type="SMART" id="SM00062"/>
    </source>
</evidence>
<dbReference type="PANTHER" id="PTHR35936:SF17">
    <property type="entry name" value="ARGININE-BINDING EXTRACELLULAR PROTEIN ARTP"/>
    <property type="match status" value="1"/>
</dbReference>
<organism evidence="4 5">
    <name type="scientific">Streptomyces botrytidirepellens</name>
    <dbReference type="NCBI Taxonomy" id="2486417"/>
    <lineage>
        <taxon>Bacteria</taxon>
        <taxon>Bacillati</taxon>
        <taxon>Actinomycetota</taxon>
        <taxon>Actinomycetes</taxon>
        <taxon>Kitasatosporales</taxon>
        <taxon>Streptomycetaceae</taxon>
        <taxon>Streptomyces</taxon>
    </lineage>
</organism>
<dbReference type="InterPro" id="IPR001638">
    <property type="entry name" value="Solute-binding_3/MltF_N"/>
</dbReference>
<dbReference type="EMBL" id="RIBZ01000780">
    <property type="protein sequence ID" value="RNF92614.1"/>
    <property type="molecule type" value="Genomic_DNA"/>
</dbReference>
<dbReference type="AlphaFoldDB" id="A0A3M8TLY5"/>
<dbReference type="PANTHER" id="PTHR35936">
    <property type="entry name" value="MEMBRANE-BOUND LYTIC MUREIN TRANSGLYCOSYLASE F"/>
    <property type="match status" value="1"/>
</dbReference>
<evidence type="ECO:0000256" key="2">
    <source>
        <dbReference type="SAM" id="SignalP"/>
    </source>
</evidence>
<dbReference type="SUPFAM" id="SSF53850">
    <property type="entry name" value="Periplasmic binding protein-like II"/>
    <property type="match status" value="1"/>
</dbReference>
<evidence type="ECO:0000313" key="4">
    <source>
        <dbReference type="EMBL" id="RNF92614.1"/>
    </source>
</evidence>
<dbReference type="Proteomes" id="UP000275401">
    <property type="component" value="Unassembled WGS sequence"/>
</dbReference>
<dbReference type="Pfam" id="PF00497">
    <property type="entry name" value="SBP_bac_3"/>
    <property type="match status" value="1"/>
</dbReference>
<keyword evidence="5" id="KW-1185">Reference proteome</keyword>
<name>A0A3M8TLY5_9ACTN</name>